<dbReference type="EMBL" id="NGKB01000015">
    <property type="protein sequence ID" value="RSU11106.1"/>
    <property type="molecule type" value="Genomic_DNA"/>
</dbReference>
<dbReference type="RefSeq" id="WP_126795860.1">
    <property type="nucleotide sequence ID" value="NZ_CP060720.1"/>
</dbReference>
<dbReference type="GO" id="GO:0016491">
    <property type="term" value="F:oxidoreductase activity"/>
    <property type="evidence" value="ECO:0007669"/>
    <property type="project" value="InterPro"/>
</dbReference>
<dbReference type="Proteomes" id="UP000288028">
    <property type="component" value="Unassembled WGS sequence"/>
</dbReference>
<accession>A0A430AST9</accession>
<dbReference type="PANTHER" id="PTHR42846:SF1">
    <property type="entry name" value="NI-SIROHYDROCHLORIN A,C-DIAMIDE REDUCTIVE CYCLASE COMPLEX, COMPONENT CFBD"/>
    <property type="match status" value="1"/>
</dbReference>
<dbReference type="SUPFAM" id="SSF53807">
    <property type="entry name" value="Helical backbone' metal receptor"/>
    <property type="match status" value="2"/>
</dbReference>
<dbReference type="Pfam" id="PF00148">
    <property type="entry name" value="Oxidored_nitro"/>
    <property type="match status" value="1"/>
</dbReference>
<feature type="domain" description="Nitrogenase/oxidoreductase component 1" evidence="1">
    <location>
        <begin position="189"/>
        <end position="497"/>
    </location>
</feature>
<proteinExistence type="predicted"/>
<organism evidence="2 3">
    <name type="scientific">Vagococcus carniphilus</name>
    <dbReference type="NCBI Taxonomy" id="218144"/>
    <lineage>
        <taxon>Bacteria</taxon>
        <taxon>Bacillati</taxon>
        <taxon>Bacillota</taxon>
        <taxon>Bacilli</taxon>
        <taxon>Lactobacillales</taxon>
        <taxon>Enterococcaceae</taxon>
        <taxon>Vagococcus</taxon>
    </lineage>
</organism>
<dbReference type="Gene3D" id="3.40.50.1980">
    <property type="entry name" value="Nitrogenase molybdenum iron protein domain"/>
    <property type="match status" value="2"/>
</dbReference>
<dbReference type="InterPro" id="IPR052673">
    <property type="entry name" value="Ni-siroh_cyclase_CfbD"/>
</dbReference>
<dbReference type="GeneID" id="95579274"/>
<dbReference type="PANTHER" id="PTHR42846">
    <property type="entry name" value="NI-SIROHYDROCHLORIN A,C-DIAMIDE REDUCTIVE CYCLASE COMPLEX, COMPONENT CFBD"/>
    <property type="match status" value="1"/>
</dbReference>
<name>A0A430AST9_9ENTE</name>
<keyword evidence="3" id="KW-1185">Reference proteome</keyword>
<evidence type="ECO:0000259" key="1">
    <source>
        <dbReference type="Pfam" id="PF00148"/>
    </source>
</evidence>
<dbReference type="InterPro" id="IPR000510">
    <property type="entry name" value="Nase/OxRdtase_comp1"/>
</dbReference>
<comment type="caution">
    <text evidence="2">The sequence shown here is derived from an EMBL/GenBank/DDBJ whole genome shotgun (WGS) entry which is preliminary data.</text>
</comment>
<evidence type="ECO:0000313" key="2">
    <source>
        <dbReference type="EMBL" id="RSU11106.1"/>
    </source>
</evidence>
<sequence length="543" mass="61387">MVELKQKKMPVSCRKETKSVTDCLLELEDVSIICIGPASCLRTFYFQEGELDILDHVFLCQLDQTDYLTGDIYSKLEKTVEQAVLLPDIKGIVLFAGCSDYIIQTDYDSMVLELEATYSLPFFQIWRGPIAKCQHNSKEEIKEIANILADKKPRKHVESEKEIFKLPVLASDIAGVASLIEDWNCLRVLYTPGSCTDSFADNSLLAKQSNFYYTHFSDIDLSLGGTSDILSFICEHHDGKEDVCLMGSPLNHFVHGDYEELSESLKMEDISVLPFITEGFEEAAIGISKGLMDAGNYFLENETKERTPKNQINLIGFTKLTLGNIINIDELKEKLAWNNYELNVIEGNLRDAFSSILAGQVNWVVSEEGLDLAKWLQKNYQMPYIVDLPIGRLGFERCIEQLTPFCDIQLIDRDEEVRDIERTLQNKHVLLLGRPSINEGLEKMLQLEFECQSVTSRTYLPTENLAYFYQDKAVGFSTIEELAAEKRSYDIIIGDSAYQKGCQFYFPKASFIPLNDGVVSGSVSEKPMSLTGISGNNWLTSFL</sequence>
<reference evidence="2 3" key="1">
    <citation type="submission" date="2017-05" db="EMBL/GenBank/DDBJ databases">
        <title>Vagococcus spp. assemblies.</title>
        <authorList>
            <person name="Gulvik C.A."/>
        </authorList>
    </citation>
    <scope>NUCLEOTIDE SEQUENCE [LARGE SCALE GENOMIC DNA]</scope>
    <source>
        <strain evidence="2 3">SS1714</strain>
    </source>
</reference>
<gene>
    <name evidence="2" type="ORF">CBF28_12710</name>
</gene>
<evidence type="ECO:0000313" key="3">
    <source>
        <dbReference type="Proteomes" id="UP000288028"/>
    </source>
</evidence>
<protein>
    <recommendedName>
        <fullName evidence="1">Nitrogenase/oxidoreductase component 1 domain-containing protein</fullName>
    </recommendedName>
</protein>
<dbReference type="AlphaFoldDB" id="A0A430AST9"/>
<dbReference type="OrthoDB" id="4959at2"/>